<accession>A0A1I0R5V4</accession>
<dbReference type="InterPro" id="IPR036653">
    <property type="entry name" value="CinA-like_C"/>
</dbReference>
<evidence type="ECO:0000256" key="1">
    <source>
        <dbReference type="HAMAP-Rule" id="MF_00226"/>
    </source>
</evidence>
<dbReference type="STRING" id="29529.SAMN04488122_2335"/>
<dbReference type="OrthoDB" id="9801454at2"/>
<keyword evidence="4" id="KW-1185">Reference proteome</keyword>
<dbReference type="InterPro" id="IPR008136">
    <property type="entry name" value="CinA_C"/>
</dbReference>
<dbReference type="Pfam" id="PF02464">
    <property type="entry name" value="CinA"/>
    <property type="match status" value="1"/>
</dbReference>
<name>A0A1I0R5V4_9BACT</name>
<dbReference type="Gene3D" id="3.40.980.10">
    <property type="entry name" value="MoaB/Mog-like domain"/>
    <property type="match status" value="1"/>
</dbReference>
<dbReference type="HAMAP" id="MF_00226_B">
    <property type="entry name" value="CinA_B"/>
    <property type="match status" value="1"/>
</dbReference>
<comment type="similarity">
    <text evidence="1">Belongs to the CinA family.</text>
</comment>
<dbReference type="PANTHER" id="PTHR13939:SF0">
    <property type="entry name" value="NMN AMIDOHYDROLASE-LIKE PROTEIN YFAY"/>
    <property type="match status" value="1"/>
</dbReference>
<evidence type="ECO:0000313" key="4">
    <source>
        <dbReference type="Proteomes" id="UP000199310"/>
    </source>
</evidence>
<dbReference type="SUPFAM" id="SSF53218">
    <property type="entry name" value="Molybdenum cofactor biosynthesis proteins"/>
    <property type="match status" value="1"/>
</dbReference>
<evidence type="ECO:0000259" key="2">
    <source>
        <dbReference type="SMART" id="SM00852"/>
    </source>
</evidence>
<dbReference type="PANTHER" id="PTHR13939">
    <property type="entry name" value="NICOTINAMIDE-NUCLEOTIDE AMIDOHYDROLASE PNCC"/>
    <property type="match status" value="1"/>
</dbReference>
<dbReference type="Pfam" id="PF00994">
    <property type="entry name" value="MoCF_biosynth"/>
    <property type="match status" value="1"/>
</dbReference>
<dbReference type="NCBIfam" id="TIGR00200">
    <property type="entry name" value="cinA_nterm"/>
    <property type="match status" value="1"/>
</dbReference>
<dbReference type="Gene3D" id="3.90.950.20">
    <property type="entry name" value="CinA-like"/>
    <property type="match status" value="1"/>
</dbReference>
<protein>
    <recommendedName>
        <fullName evidence="1">CinA-like protein</fullName>
    </recommendedName>
</protein>
<gene>
    <name evidence="3" type="ORF">SAMN04488122_2335</name>
</gene>
<sequence length="415" mass="45334">MDKITTSIVTIGDELLIGQTIDTNSAWMAQQLNAMGIWVHRRVAIGDIREDILDVLEKESAVSDIVLITGGLGPTADDITKPTLCEYFHTRLVQNKEVLNTVLQMFESRGLPILQRNLDQSLVPEAATVIENKRGTAPGMWFEKDGKIYVSMPGVPHEMKGIMESYVLPRLAMHFKTPAVIHQTLVTSGMGESFIAERLVAFEAKLPAHIKLAYLPSYSLLKLRLTGFGKDKLSIAAEVSILFHQLKDLLADITVTDQDISMGEVLGQLLKEKGKTVGTAESCTGGLISSWITAIPGSSAYFRGSAVTYANEMKVKLLGVKPATLQAHGAVSEETVREMVTGALVLLETDYAIAVSGIMGPDGGTPEKPVGTVWVAVGSAKRTVTVKYQLRYDRERNTQMTAVYAMNELRKLILE</sequence>
<dbReference type="PIRSF" id="PIRSF006728">
    <property type="entry name" value="CinA"/>
    <property type="match status" value="1"/>
</dbReference>
<feature type="domain" description="MoaB/Mog" evidence="2">
    <location>
        <begin position="7"/>
        <end position="173"/>
    </location>
</feature>
<evidence type="ECO:0000313" key="3">
    <source>
        <dbReference type="EMBL" id="SEW35962.1"/>
    </source>
</evidence>
<dbReference type="SMART" id="SM00852">
    <property type="entry name" value="MoCF_biosynth"/>
    <property type="match status" value="1"/>
</dbReference>
<dbReference type="InterPro" id="IPR008135">
    <property type="entry name" value="Competence-induced_CinA"/>
</dbReference>
<proteinExistence type="inferred from homology"/>
<dbReference type="CDD" id="cd00885">
    <property type="entry name" value="cinA"/>
    <property type="match status" value="1"/>
</dbReference>
<dbReference type="InterPro" id="IPR036425">
    <property type="entry name" value="MoaB/Mog-like_dom_sf"/>
</dbReference>
<dbReference type="NCBIfam" id="TIGR00199">
    <property type="entry name" value="PncC_domain"/>
    <property type="match status" value="1"/>
</dbReference>
<dbReference type="Proteomes" id="UP000199310">
    <property type="component" value="Unassembled WGS sequence"/>
</dbReference>
<dbReference type="EMBL" id="FOJG01000001">
    <property type="protein sequence ID" value="SEW35962.1"/>
    <property type="molecule type" value="Genomic_DNA"/>
</dbReference>
<dbReference type="InterPro" id="IPR001453">
    <property type="entry name" value="MoaB/Mog_dom"/>
</dbReference>
<organism evidence="3 4">
    <name type="scientific">Chitinophaga arvensicola</name>
    <dbReference type="NCBI Taxonomy" id="29529"/>
    <lineage>
        <taxon>Bacteria</taxon>
        <taxon>Pseudomonadati</taxon>
        <taxon>Bacteroidota</taxon>
        <taxon>Chitinophagia</taxon>
        <taxon>Chitinophagales</taxon>
        <taxon>Chitinophagaceae</taxon>
        <taxon>Chitinophaga</taxon>
    </lineage>
</organism>
<reference evidence="4" key="1">
    <citation type="submission" date="2016-10" db="EMBL/GenBank/DDBJ databases">
        <authorList>
            <person name="Varghese N."/>
            <person name="Submissions S."/>
        </authorList>
    </citation>
    <scope>NUCLEOTIDE SEQUENCE [LARGE SCALE GENOMIC DNA]</scope>
    <source>
        <strain evidence="4">DSM 3695</strain>
    </source>
</reference>
<dbReference type="InterPro" id="IPR050101">
    <property type="entry name" value="CinA"/>
</dbReference>
<dbReference type="SUPFAM" id="SSF142433">
    <property type="entry name" value="CinA-like"/>
    <property type="match status" value="1"/>
</dbReference>
<dbReference type="AlphaFoldDB" id="A0A1I0R5V4"/>
<dbReference type="RefSeq" id="WP_089894819.1">
    <property type="nucleotide sequence ID" value="NZ_FOJG01000001.1"/>
</dbReference>